<evidence type="ECO:0000313" key="2">
    <source>
        <dbReference type="EMBL" id="KAJ1112204.1"/>
    </source>
</evidence>
<feature type="region of interest" description="Disordered" evidence="1">
    <location>
        <begin position="1"/>
        <end position="25"/>
    </location>
</feature>
<name>A0AAV7NBZ8_PLEWA</name>
<dbReference type="EMBL" id="JANPWB010000012">
    <property type="protein sequence ID" value="KAJ1112204.1"/>
    <property type="molecule type" value="Genomic_DNA"/>
</dbReference>
<dbReference type="Proteomes" id="UP001066276">
    <property type="component" value="Chromosome 8"/>
</dbReference>
<protein>
    <submittedName>
        <fullName evidence="2">Uncharacterized protein</fullName>
    </submittedName>
</protein>
<gene>
    <name evidence="2" type="ORF">NDU88_000472</name>
</gene>
<reference evidence="2" key="1">
    <citation type="journal article" date="2022" name="bioRxiv">
        <title>Sequencing and chromosome-scale assembly of the giantPleurodeles waltlgenome.</title>
        <authorList>
            <person name="Brown T."/>
            <person name="Elewa A."/>
            <person name="Iarovenko S."/>
            <person name="Subramanian E."/>
            <person name="Araus A.J."/>
            <person name="Petzold A."/>
            <person name="Susuki M."/>
            <person name="Suzuki K.-i.T."/>
            <person name="Hayashi T."/>
            <person name="Toyoda A."/>
            <person name="Oliveira C."/>
            <person name="Osipova E."/>
            <person name="Leigh N.D."/>
            <person name="Simon A."/>
            <person name="Yun M.H."/>
        </authorList>
    </citation>
    <scope>NUCLEOTIDE SEQUENCE</scope>
    <source>
        <strain evidence="2">20211129_DDA</strain>
        <tissue evidence="2">Liver</tissue>
    </source>
</reference>
<organism evidence="2 3">
    <name type="scientific">Pleurodeles waltl</name>
    <name type="common">Iberian ribbed newt</name>
    <dbReference type="NCBI Taxonomy" id="8319"/>
    <lineage>
        <taxon>Eukaryota</taxon>
        <taxon>Metazoa</taxon>
        <taxon>Chordata</taxon>
        <taxon>Craniata</taxon>
        <taxon>Vertebrata</taxon>
        <taxon>Euteleostomi</taxon>
        <taxon>Amphibia</taxon>
        <taxon>Batrachia</taxon>
        <taxon>Caudata</taxon>
        <taxon>Salamandroidea</taxon>
        <taxon>Salamandridae</taxon>
        <taxon>Pleurodelinae</taxon>
        <taxon>Pleurodeles</taxon>
    </lineage>
</organism>
<keyword evidence="3" id="KW-1185">Reference proteome</keyword>
<evidence type="ECO:0000256" key="1">
    <source>
        <dbReference type="SAM" id="MobiDB-lite"/>
    </source>
</evidence>
<sequence length="82" mass="9168">MFTLARHEHRVSSGRHGMDKGPGGGARLRPCRLLLAPATGWSSISSVLRLNEKDSSSTTHGPRPTRETIPQHTIRWRVMKKI</sequence>
<comment type="caution">
    <text evidence="2">The sequence shown here is derived from an EMBL/GenBank/DDBJ whole genome shotgun (WGS) entry which is preliminary data.</text>
</comment>
<evidence type="ECO:0000313" key="3">
    <source>
        <dbReference type="Proteomes" id="UP001066276"/>
    </source>
</evidence>
<proteinExistence type="predicted"/>
<dbReference type="AlphaFoldDB" id="A0AAV7NBZ8"/>
<accession>A0AAV7NBZ8</accession>